<name>A0AAW4WGT0_9FIRM</name>
<dbReference type="PIRSF" id="PIRSF000729">
    <property type="entry name" value="GK"/>
    <property type="match status" value="1"/>
</dbReference>
<dbReference type="InterPro" id="IPR005715">
    <property type="entry name" value="Glu_5kinase/COase_Synthase"/>
</dbReference>
<evidence type="ECO:0000256" key="3">
    <source>
        <dbReference type="ARBA" id="ARBA00022650"/>
    </source>
</evidence>
<keyword evidence="7 8" id="KW-0067">ATP-binding</keyword>
<evidence type="ECO:0000256" key="7">
    <source>
        <dbReference type="ARBA" id="ARBA00022840"/>
    </source>
</evidence>
<gene>
    <name evidence="8 10" type="primary">proB</name>
    <name evidence="10" type="ORF">LKD47_01730</name>
    <name evidence="11" type="ORF">OCV43_05590</name>
</gene>
<feature type="binding site" evidence="8">
    <location>
        <position position="59"/>
    </location>
    <ligand>
        <name>substrate</name>
    </ligand>
</feature>
<dbReference type="FunFam" id="3.40.1160.10:FF:000018">
    <property type="entry name" value="Glutamate 5-kinase"/>
    <property type="match status" value="1"/>
</dbReference>
<dbReference type="SUPFAM" id="SSF53633">
    <property type="entry name" value="Carbamate kinase-like"/>
    <property type="match status" value="1"/>
</dbReference>
<keyword evidence="2 8" id="KW-0028">Amino-acid biosynthesis</keyword>
<dbReference type="InterPro" id="IPR036393">
    <property type="entry name" value="AceGlu_kinase-like_sf"/>
</dbReference>
<reference evidence="10" key="2">
    <citation type="submission" date="2021-10" db="EMBL/GenBank/DDBJ databases">
        <title>Anaerobic single-cell dispensing facilitates the cultivation of human gut bacteria.</title>
        <authorList>
            <person name="Afrizal A."/>
        </authorList>
    </citation>
    <scope>NUCLEOTIDE SEQUENCE</scope>
    <source>
        <strain evidence="10">CLA-AA-H204</strain>
    </source>
</reference>
<dbReference type="EMBL" id="JAJEQW010000001">
    <property type="protein sequence ID" value="MCC2241022.1"/>
    <property type="molecule type" value="Genomic_DNA"/>
</dbReference>
<feature type="binding site" evidence="8">
    <location>
        <position position="158"/>
    </location>
    <ligand>
        <name>substrate</name>
    </ligand>
</feature>
<feature type="binding site" evidence="8">
    <location>
        <position position="18"/>
    </location>
    <ligand>
        <name>ATP</name>
        <dbReference type="ChEBI" id="CHEBI:30616"/>
    </ligand>
</feature>
<feature type="binding site" evidence="8">
    <location>
        <begin position="221"/>
        <end position="227"/>
    </location>
    <ligand>
        <name>ATP</name>
        <dbReference type="ChEBI" id="CHEBI:30616"/>
    </ligand>
</feature>
<dbReference type="CDD" id="cd04242">
    <property type="entry name" value="AAK_G5K_ProB"/>
    <property type="match status" value="1"/>
</dbReference>
<dbReference type="InterPro" id="IPR011529">
    <property type="entry name" value="Glu_5kinase"/>
</dbReference>
<keyword evidence="6 8" id="KW-0418">Kinase</keyword>
<sequence length="284" mass="31259">MDTQLRETLKNKKRVIVKIGSSSLLHEETGKLNLLKLERLVRELCDIKNQGMDVCLVSSGAIAVGRQSMGLKERPEKIAVKQACAAVGQARLMMTYQKLFSEYHQNVGQVLMTKKTMVDNVSRKNAQNTFEELFEMGIIPIVNENDTVSTYEMQFGDNDSLSAIVASLVGADLLILLSDIDGLYTDDPRKNPKAELIPVVEKIDNRIENMAGDTVGSDVGTGGMTTKLTAARIATLSGADMIIANAKDVGVLHQIFEGKQVGTFFKANKNDDFYIADYVEESME</sequence>
<dbReference type="InterPro" id="IPR019797">
    <property type="entry name" value="Glutamate_5-kinase_CS"/>
</dbReference>
<evidence type="ECO:0000256" key="5">
    <source>
        <dbReference type="ARBA" id="ARBA00022741"/>
    </source>
</evidence>
<comment type="caution">
    <text evidence="10">The sequence shown here is derived from an EMBL/GenBank/DDBJ whole genome shotgun (WGS) entry which is preliminary data.</text>
</comment>
<dbReference type="Gene3D" id="3.40.1160.10">
    <property type="entry name" value="Acetylglutamate kinase-like"/>
    <property type="match status" value="1"/>
</dbReference>
<keyword evidence="1 8" id="KW-0963">Cytoplasm</keyword>
<evidence type="ECO:0000259" key="9">
    <source>
        <dbReference type="Pfam" id="PF00696"/>
    </source>
</evidence>
<comment type="catalytic activity">
    <reaction evidence="8">
        <text>L-glutamate + ATP = L-glutamyl 5-phosphate + ADP</text>
        <dbReference type="Rhea" id="RHEA:14877"/>
        <dbReference type="ChEBI" id="CHEBI:29985"/>
        <dbReference type="ChEBI" id="CHEBI:30616"/>
        <dbReference type="ChEBI" id="CHEBI:58274"/>
        <dbReference type="ChEBI" id="CHEBI:456216"/>
        <dbReference type="EC" id="2.7.2.11"/>
    </reaction>
</comment>
<dbReference type="Pfam" id="PF00696">
    <property type="entry name" value="AA_kinase"/>
    <property type="match status" value="1"/>
</dbReference>
<dbReference type="InterPro" id="IPR001048">
    <property type="entry name" value="Asp/Glu/Uridylate_kinase"/>
</dbReference>
<dbReference type="GO" id="GO:0005829">
    <property type="term" value="C:cytosol"/>
    <property type="evidence" value="ECO:0007669"/>
    <property type="project" value="TreeGrafter"/>
</dbReference>
<keyword evidence="4 8" id="KW-0808">Transferase</keyword>
<reference evidence="11 13" key="1">
    <citation type="journal article" date="2021" name="ISME Commun">
        <title>Automated analysis of genomic sequences facilitates high-throughput and comprehensive description of bacteria.</title>
        <authorList>
            <person name="Hitch T.C.A."/>
        </authorList>
    </citation>
    <scope>NUCLEOTIDE SEQUENCE [LARGE SCALE GENOMIC DNA]</scope>
    <source>
        <strain evidence="11 13">Sanger_19</strain>
    </source>
</reference>
<evidence type="ECO:0000256" key="4">
    <source>
        <dbReference type="ARBA" id="ARBA00022679"/>
    </source>
</evidence>
<keyword evidence="13" id="KW-1185">Reference proteome</keyword>
<dbReference type="InterPro" id="IPR041739">
    <property type="entry name" value="G5K_ProB"/>
</dbReference>
<dbReference type="GO" id="GO:0004349">
    <property type="term" value="F:glutamate 5-kinase activity"/>
    <property type="evidence" value="ECO:0007669"/>
    <property type="project" value="UniProtKB-UniRule"/>
</dbReference>
<evidence type="ECO:0000313" key="12">
    <source>
        <dbReference type="Proteomes" id="UP001198893"/>
    </source>
</evidence>
<dbReference type="PANTHER" id="PTHR43654">
    <property type="entry name" value="GLUTAMATE 5-KINASE"/>
    <property type="match status" value="1"/>
</dbReference>
<dbReference type="PROSITE" id="PS00902">
    <property type="entry name" value="GLUTAMATE_5_KINASE"/>
    <property type="match status" value="1"/>
</dbReference>
<reference evidence="11" key="3">
    <citation type="submission" date="2022-09" db="EMBL/GenBank/DDBJ databases">
        <authorList>
            <person name="Hitch T.C.A."/>
        </authorList>
    </citation>
    <scope>NUCLEOTIDE SEQUENCE</scope>
    <source>
        <strain evidence="11">Sanger_19</strain>
    </source>
</reference>
<comment type="pathway">
    <text evidence="8">Amino-acid biosynthesis; L-proline biosynthesis; L-glutamate 5-semialdehyde from L-glutamate: step 1/2.</text>
</comment>
<dbReference type="InterPro" id="IPR001057">
    <property type="entry name" value="Glu/AcGlu_kinase"/>
</dbReference>
<evidence type="ECO:0000313" key="13">
    <source>
        <dbReference type="Proteomes" id="UP001209666"/>
    </source>
</evidence>
<comment type="similarity">
    <text evidence="8">Belongs to the glutamate 5-kinase family.</text>
</comment>
<dbReference type="GO" id="GO:0005524">
    <property type="term" value="F:ATP binding"/>
    <property type="evidence" value="ECO:0007669"/>
    <property type="project" value="UniProtKB-KW"/>
</dbReference>
<dbReference type="PRINTS" id="PR00474">
    <property type="entry name" value="GLU5KINASE"/>
</dbReference>
<feature type="binding site" evidence="8">
    <location>
        <position position="146"/>
    </location>
    <ligand>
        <name>substrate</name>
    </ligand>
</feature>
<feature type="binding site" evidence="8">
    <location>
        <begin position="178"/>
        <end position="179"/>
    </location>
    <ligand>
        <name>ATP</name>
        <dbReference type="ChEBI" id="CHEBI:30616"/>
    </ligand>
</feature>
<proteinExistence type="inferred from homology"/>
<keyword evidence="5 8" id="KW-0547">Nucleotide-binding</keyword>
<dbReference type="EMBL" id="JAOQKI010000007">
    <property type="protein sequence ID" value="MCU6716751.1"/>
    <property type="molecule type" value="Genomic_DNA"/>
</dbReference>
<evidence type="ECO:0000256" key="1">
    <source>
        <dbReference type="ARBA" id="ARBA00022490"/>
    </source>
</evidence>
<evidence type="ECO:0000313" key="10">
    <source>
        <dbReference type="EMBL" id="MCC2241022.1"/>
    </source>
</evidence>
<dbReference type="NCBIfam" id="TIGR01027">
    <property type="entry name" value="proB"/>
    <property type="match status" value="1"/>
</dbReference>
<evidence type="ECO:0000256" key="2">
    <source>
        <dbReference type="ARBA" id="ARBA00022605"/>
    </source>
</evidence>
<evidence type="ECO:0000313" key="11">
    <source>
        <dbReference type="EMBL" id="MCU6716751.1"/>
    </source>
</evidence>
<dbReference type="EC" id="2.7.2.11" evidence="8"/>
<accession>A0AAW4WGT0</accession>
<dbReference type="Proteomes" id="UP001198893">
    <property type="component" value="Unassembled WGS sequence"/>
</dbReference>
<evidence type="ECO:0000256" key="6">
    <source>
        <dbReference type="ARBA" id="ARBA00022777"/>
    </source>
</evidence>
<evidence type="ECO:0000256" key="8">
    <source>
        <dbReference type="HAMAP-Rule" id="MF_00456"/>
    </source>
</evidence>
<organism evidence="10 12">
    <name type="scientific">Roseburia amylophila</name>
    <dbReference type="NCBI Taxonomy" id="2981794"/>
    <lineage>
        <taxon>Bacteria</taxon>
        <taxon>Bacillati</taxon>
        <taxon>Bacillota</taxon>
        <taxon>Clostridia</taxon>
        <taxon>Lachnospirales</taxon>
        <taxon>Lachnospiraceae</taxon>
        <taxon>Roseburia</taxon>
    </lineage>
</organism>
<feature type="domain" description="Aspartate/glutamate/uridylate kinase" evidence="9">
    <location>
        <begin position="13"/>
        <end position="245"/>
    </location>
</feature>
<protein>
    <recommendedName>
        <fullName evidence="8">Glutamate 5-kinase</fullName>
        <ecNumber evidence="8">2.7.2.11</ecNumber>
    </recommendedName>
    <alternativeName>
        <fullName evidence="8">Gamma-glutamyl kinase</fullName>
        <shortName evidence="8">GK</shortName>
    </alternativeName>
</protein>
<dbReference type="PANTHER" id="PTHR43654:SF1">
    <property type="entry name" value="ISOPENTENYL PHOSPHATE KINASE"/>
    <property type="match status" value="1"/>
</dbReference>
<dbReference type="AlphaFoldDB" id="A0AAW4WGT0"/>
<comment type="subcellular location">
    <subcellularLocation>
        <location evidence="8">Cytoplasm</location>
    </subcellularLocation>
</comment>
<dbReference type="GO" id="GO:0055129">
    <property type="term" value="P:L-proline biosynthetic process"/>
    <property type="evidence" value="ECO:0007669"/>
    <property type="project" value="UniProtKB-UniRule"/>
</dbReference>
<dbReference type="HAMAP" id="MF_00456">
    <property type="entry name" value="ProB"/>
    <property type="match status" value="1"/>
</dbReference>
<dbReference type="RefSeq" id="WP_022243747.1">
    <property type="nucleotide sequence ID" value="NZ_JAJEQW010000001.1"/>
</dbReference>
<dbReference type="Proteomes" id="UP001209666">
    <property type="component" value="Unassembled WGS sequence"/>
</dbReference>
<comment type="function">
    <text evidence="8">Catalyzes the transfer of a phosphate group to glutamate to form L-glutamate 5-phosphate.</text>
</comment>
<keyword evidence="3 8" id="KW-0641">Proline biosynthesis</keyword>